<dbReference type="EMBL" id="UOGJ01000066">
    <property type="protein sequence ID" value="VAX35586.1"/>
    <property type="molecule type" value="Genomic_DNA"/>
</dbReference>
<proteinExistence type="predicted"/>
<evidence type="ECO:0000313" key="2">
    <source>
        <dbReference type="EMBL" id="VAX35586.1"/>
    </source>
</evidence>
<gene>
    <name evidence="2" type="ORF">MNBD_UNCLBAC01-1437</name>
</gene>
<dbReference type="Pfam" id="PF13727">
    <property type="entry name" value="CoA_binding_3"/>
    <property type="match status" value="1"/>
</dbReference>
<dbReference type="AlphaFoldDB" id="A0A3B1CY47"/>
<reference evidence="2" key="1">
    <citation type="submission" date="2018-06" db="EMBL/GenBank/DDBJ databases">
        <authorList>
            <person name="Zhirakovskaya E."/>
        </authorList>
    </citation>
    <scope>NUCLEOTIDE SEQUENCE</scope>
</reference>
<keyword evidence="1" id="KW-1133">Transmembrane helix</keyword>
<feature type="transmembrane region" description="Helical" evidence="1">
    <location>
        <begin position="20"/>
        <end position="39"/>
    </location>
</feature>
<keyword evidence="1" id="KW-0812">Transmembrane</keyword>
<organism evidence="2">
    <name type="scientific">hydrothermal vent metagenome</name>
    <dbReference type="NCBI Taxonomy" id="652676"/>
    <lineage>
        <taxon>unclassified sequences</taxon>
        <taxon>metagenomes</taxon>
        <taxon>ecological metagenomes</taxon>
    </lineage>
</organism>
<protein>
    <recommendedName>
        <fullName evidence="3">Undecaprenyl-phosphate glucose phosphotransferase</fullName>
    </recommendedName>
</protein>
<feature type="transmembrane region" description="Helical" evidence="1">
    <location>
        <begin position="110"/>
        <end position="128"/>
    </location>
</feature>
<evidence type="ECO:0008006" key="3">
    <source>
        <dbReference type="Google" id="ProtNLM"/>
    </source>
</evidence>
<feature type="transmembrane region" description="Helical" evidence="1">
    <location>
        <begin position="78"/>
        <end position="98"/>
    </location>
</feature>
<sequence length="184" mass="21422">MIKRSSHLQFTEHSLSFFRLVDVVVISVALLLVMSWYQVLFSKDYLLLLIASLVIFSYVAQSVQLYQSIQLNLFTQQFLLLFAVLSLTSLFVTLILFLTKEGDSYSRFVLAFWYVVSLFGLMGWRLIYRKLKRQCYLQGKQLRKVAIIGLTPAGLKLFNEIENHPELGFKCIGFFDDREPSRLE</sequence>
<name>A0A3B1CY47_9ZZZZ</name>
<evidence type="ECO:0000256" key="1">
    <source>
        <dbReference type="SAM" id="Phobius"/>
    </source>
</evidence>
<feature type="non-terminal residue" evidence="2">
    <location>
        <position position="184"/>
    </location>
</feature>
<keyword evidence="1" id="KW-0472">Membrane</keyword>
<accession>A0A3B1CY47</accession>
<feature type="transmembrane region" description="Helical" evidence="1">
    <location>
        <begin position="45"/>
        <end position="66"/>
    </location>
</feature>